<dbReference type="InterPro" id="IPR042510">
    <property type="entry name" value="CIP2A"/>
</dbReference>
<evidence type="ECO:0000313" key="3">
    <source>
        <dbReference type="EnsemblMetazoa" id="BGLB030853-PA"/>
    </source>
</evidence>
<dbReference type="Gene3D" id="1.25.10.10">
    <property type="entry name" value="Leucine-rich Repeat Variant"/>
    <property type="match status" value="1"/>
</dbReference>
<proteinExistence type="predicted"/>
<dbReference type="PANTHER" id="PTHR23161:SF2">
    <property type="entry name" value="PROTEIN CIP2A"/>
    <property type="match status" value="1"/>
</dbReference>
<accession>A0A2C9LG97</accession>
<evidence type="ECO:0000259" key="2">
    <source>
        <dbReference type="Pfam" id="PF21044"/>
    </source>
</evidence>
<dbReference type="PANTHER" id="PTHR23161">
    <property type="entry name" value="PROTEIN CIP2A"/>
    <property type="match status" value="1"/>
</dbReference>
<evidence type="ECO:0000313" key="4">
    <source>
        <dbReference type="Proteomes" id="UP000076420"/>
    </source>
</evidence>
<dbReference type="InterPro" id="IPR011989">
    <property type="entry name" value="ARM-like"/>
</dbReference>
<dbReference type="VEuPathDB" id="VectorBase:BGLB030853"/>
<sequence length="917" mass="104585">MEPTGCIKEVLLAAIQYRNNNVPSAYLLRQLEALQTISSKSSYIRQLSSLDQYEVVECLTFLVEVIREAHGSVELLKRVVKILLNLSVDEHVRQMLYSTFHLCTPLISVIISYSGCPDDDNILLEALQLFQRITYGHRLDYHNTYTEDLLKLLISQVLEQNEVTISAVVGTLANLCRNNTLVQNSIRNMKPSEYKMLLKTLCRFFDHSNQTLVISSMSVFVSLCLNESEGQKFFFESSNVEQTLQTIFSIIKNSFKTIAWKYAADLLTDLLRHPLMQICIKKFRHLHQCIGDILVNLPAGNEESVSEMFQLLLSLCTVPSIRQCVNSKMFSPLAQGKLSAASLVDITRSPLTPETEALLCCIHWVAQDPSTRNRAPCLALDFLIDSCQDCLCGSDSLYPIHLLIPVFTQLLSRPDQTNFTEKTIRLVKILSVLCSSKQSRELIGSHFQKEIVAYLIEKQLSQRHTAYTATNPLVTEETSARENCDRCVLLIADLTWKLRTCIPELSGYLSNILKEPKLMEIIATGLASSNQEEVVMSIRLTCFMMGLDDPMPDVLFCGSVAALNKQRQCVAKRQKLQREHSPSVNVLTERSMNTKENSPNNTELRNPFLKTSLNTDKDETHLENLMRKENILETKEVKSGVVKEVLEHNIKTLQIKEEHLSDLLEAKSLALTQADRCIAQLRASNAFHYAEMKKLQNALTESENKTELVVSQMNEMRLNSEKVNAQFEAQLSLAKEEIEALNKVQDEMAEKSTDLEEQLASSKQEIKTLSNLLQNVQKDFETLSEKHNVSCNVNKQLEEERKALSKQIKEKDGSLQKLNVNIQALQIKFNETEKFRQELEKEKEDIEVYVDKLRNQLSSSENMCRQLQQKLTTLEGINQEQEEKLQQKMEKISELESELEKHNQIVSFISSMQLKKK</sequence>
<protein>
    <submittedName>
        <fullName evidence="6">Protein CIP2A homolog</fullName>
    </submittedName>
</protein>
<dbReference type="OMA" id="HHVQSTE"/>
<dbReference type="AlphaFoldDB" id="A0A2C9LG97"/>
<reference evidence="3" key="1">
    <citation type="submission" date="2020-05" db="UniProtKB">
        <authorList>
            <consortium name="EnsemblMetazoa"/>
        </authorList>
    </citation>
    <scope>IDENTIFICATION</scope>
    <source>
        <strain evidence="3">BB02</strain>
    </source>
</reference>
<organism evidence="3 4">
    <name type="scientific">Biomphalaria glabrata</name>
    <name type="common">Bloodfluke planorb</name>
    <name type="synonym">Freshwater snail</name>
    <dbReference type="NCBI Taxonomy" id="6526"/>
    <lineage>
        <taxon>Eukaryota</taxon>
        <taxon>Metazoa</taxon>
        <taxon>Spiralia</taxon>
        <taxon>Lophotrochozoa</taxon>
        <taxon>Mollusca</taxon>
        <taxon>Gastropoda</taxon>
        <taxon>Heterobranchia</taxon>
        <taxon>Euthyneura</taxon>
        <taxon>Panpulmonata</taxon>
        <taxon>Hygrophila</taxon>
        <taxon>Lymnaeoidea</taxon>
        <taxon>Planorbidae</taxon>
        <taxon>Biomphalaria</taxon>
    </lineage>
</organism>
<evidence type="ECO:0000313" key="5">
    <source>
        <dbReference type="Proteomes" id="UP001165740"/>
    </source>
</evidence>
<dbReference type="Proteomes" id="UP001165740">
    <property type="component" value="Chromosome 6"/>
</dbReference>
<dbReference type="KEGG" id="bgt:106057599"/>
<dbReference type="Proteomes" id="UP000076420">
    <property type="component" value="Unassembled WGS sequence"/>
</dbReference>
<evidence type="ECO:0000256" key="1">
    <source>
        <dbReference type="SAM" id="Coils"/>
    </source>
</evidence>
<dbReference type="STRING" id="6526.A0A2C9LG97"/>
<dbReference type="Pfam" id="PF21044">
    <property type="entry name" value="CIP2A_N"/>
    <property type="match status" value="1"/>
</dbReference>
<feature type="coiled-coil region" evidence="1">
    <location>
        <begin position="678"/>
        <end position="905"/>
    </location>
</feature>
<keyword evidence="1" id="KW-0175">Coiled coil</keyword>
<name>A0A2C9LG97_BIOGL</name>
<dbReference type="SUPFAM" id="SSF48371">
    <property type="entry name" value="ARM repeat"/>
    <property type="match status" value="1"/>
</dbReference>
<dbReference type="VEuPathDB" id="VectorBase:BGLAX_035994"/>
<dbReference type="InterPro" id="IPR048701">
    <property type="entry name" value="CIP2A_N"/>
</dbReference>
<evidence type="ECO:0000313" key="6">
    <source>
        <dbReference type="RefSeq" id="XP_013070302.1"/>
    </source>
</evidence>
<feature type="domain" description="CIP2A N-terminal" evidence="2">
    <location>
        <begin position="26"/>
        <end position="568"/>
    </location>
</feature>
<dbReference type="GeneID" id="106057599"/>
<dbReference type="OrthoDB" id="73401at2759"/>
<keyword evidence="5" id="KW-1185">Reference proteome</keyword>
<dbReference type="EnsemblMetazoa" id="BGLB030853-RA">
    <property type="protein sequence ID" value="BGLB030853-PA"/>
    <property type="gene ID" value="BGLB030853"/>
</dbReference>
<dbReference type="RefSeq" id="XP_013070302.1">
    <property type="nucleotide sequence ID" value="XM_013214848.2"/>
</dbReference>
<gene>
    <name evidence="3" type="primary">106057599</name>
    <name evidence="6" type="synonym">LOC106057599</name>
</gene>
<reference evidence="6" key="2">
    <citation type="submission" date="2025-04" db="UniProtKB">
        <authorList>
            <consortium name="RefSeq"/>
        </authorList>
    </citation>
    <scope>IDENTIFICATION</scope>
</reference>
<dbReference type="InterPro" id="IPR016024">
    <property type="entry name" value="ARM-type_fold"/>
</dbReference>